<accession>A0A6G1SMB3</accession>
<keyword evidence="2" id="KW-0963">Cytoplasm</keyword>
<evidence type="ECO:0000256" key="2">
    <source>
        <dbReference type="ARBA" id="ARBA00022490"/>
    </source>
</evidence>
<name>A0A6G1SMB3_9ACAR</name>
<feature type="domain" description="SAM" evidence="5">
    <location>
        <begin position="1"/>
        <end position="59"/>
    </location>
</feature>
<dbReference type="PANTHER" id="PTHR12515">
    <property type="entry name" value="STERILE ALPHA MOTIF DOMAIN CONTAINING PROTEIN 4-RELATED"/>
    <property type="match status" value="1"/>
</dbReference>
<dbReference type="SMART" id="SM00454">
    <property type="entry name" value="SAM"/>
    <property type="match status" value="1"/>
</dbReference>
<proteinExistence type="predicted"/>
<dbReference type="AlphaFoldDB" id="A0A6G1SMB3"/>
<dbReference type="InterPro" id="IPR001660">
    <property type="entry name" value="SAM"/>
</dbReference>
<evidence type="ECO:0000313" key="6">
    <source>
        <dbReference type="EMBL" id="MDE51538.1"/>
    </source>
</evidence>
<comment type="subcellular location">
    <subcellularLocation>
        <location evidence="1">Cytoplasm</location>
    </subcellularLocation>
</comment>
<evidence type="ECO:0000259" key="5">
    <source>
        <dbReference type="SMART" id="SM00454"/>
    </source>
</evidence>
<dbReference type="GO" id="GO:0000932">
    <property type="term" value="C:P-body"/>
    <property type="evidence" value="ECO:0007669"/>
    <property type="project" value="TreeGrafter"/>
</dbReference>
<keyword evidence="3" id="KW-0694">RNA-binding</keyword>
<dbReference type="EMBL" id="GGYP01006767">
    <property type="protein sequence ID" value="MDE51538.1"/>
    <property type="molecule type" value="Transcribed_RNA"/>
</dbReference>
<evidence type="ECO:0000256" key="1">
    <source>
        <dbReference type="ARBA" id="ARBA00004496"/>
    </source>
</evidence>
<feature type="region of interest" description="Disordered" evidence="4">
    <location>
        <begin position="317"/>
        <end position="351"/>
    </location>
</feature>
<dbReference type="Gene3D" id="1.10.150.50">
    <property type="entry name" value="Transcription Factor, Ets-1"/>
    <property type="match status" value="1"/>
</dbReference>
<organism evidence="6">
    <name type="scientific">Aceria tosichella</name>
    <name type="common">wheat curl mite</name>
    <dbReference type="NCBI Taxonomy" id="561515"/>
    <lineage>
        <taxon>Eukaryota</taxon>
        <taxon>Metazoa</taxon>
        <taxon>Ecdysozoa</taxon>
        <taxon>Arthropoda</taxon>
        <taxon>Chelicerata</taxon>
        <taxon>Arachnida</taxon>
        <taxon>Acari</taxon>
        <taxon>Acariformes</taxon>
        <taxon>Trombidiformes</taxon>
        <taxon>Prostigmata</taxon>
        <taxon>Eupodina</taxon>
        <taxon>Eriophyoidea</taxon>
        <taxon>Eriophyidae</taxon>
        <taxon>Eriophyinae</taxon>
        <taxon>Aceriini</taxon>
        <taxon>Aceria</taxon>
    </lineage>
</organism>
<dbReference type="GO" id="GO:0000289">
    <property type="term" value="P:nuclear-transcribed mRNA poly(A) tail shortening"/>
    <property type="evidence" value="ECO:0007669"/>
    <property type="project" value="TreeGrafter"/>
</dbReference>
<evidence type="ECO:0000256" key="3">
    <source>
        <dbReference type="ARBA" id="ARBA00022884"/>
    </source>
</evidence>
<dbReference type="SUPFAM" id="SSF47769">
    <property type="entry name" value="SAM/Pointed domain"/>
    <property type="match status" value="1"/>
</dbReference>
<reference evidence="6" key="1">
    <citation type="submission" date="2018-10" db="EMBL/GenBank/DDBJ databases">
        <title>Transcriptome assembly of Aceria tosichella (Wheat curl mite) Type 2.</title>
        <authorList>
            <person name="Scully E.D."/>
            <person name="Geib S.M."/>
            <person name="Palmer N.A."/>
            <person name="Gupta A.K."/>
            <person name="Sarath G."/>
            <person name="Tatineni S."/>
        </authorList>
    </citation>
    <scope>NUCLEOTIDE SEQUENCE</scope>
    <source>
        <strain evidence="6">LincolnNE</strain>
    </source>
</reference>
<sequence>METVDRWLKSLRLHKYTHLFKSLTYEEMLNIQEQFLIDMDITKGARNKILVSIKKLNLRQDRLVYMIDDLNQGNISMKEALTVLKEMLITPIPRPYSHDHHAPSPTISLTDSVSSGISVGSSTISHDNGGSIATYGNNPIRTTTTASAAATTTTLRTASAISNYISNDNNNSTACELSSKTSDSPIHYIDPYDLTHLFVDTFERVAQRLIESAGIEDNACHGIMAAIVDECLKHNSFTDEQKARVACFNQPILREQQKVRMARFNQQHQHQHQHQQHQPATAREQKAKVARYKQLIIREQKARMFKQPPLMRQFYQQSNSSLSISSASTAESADERQPLPPPPPQPAYPYREYSLLGPGLTFELPCLRAKVEADKHNRNHLSLF</sequence>
<dbReference type="InterPro" id="IPR013761">
    <property type="entry name" value="SAM/pointed_sf"/>
</dbReference>
<dbReference type="PANTHER" id="PTHR12515:SF5">
    <property type="entry name" value="PROTEIN SMAUG"/>
    <property type="match status" value="1"/>
</dbReference>
<feature type="compositionally biased region" description="Low complexity" evidence="4">
    <location>
        <begin position="318"/>
        <end position="331"/>
    </location>
</feature>
<protein>
    <submittedName>
        <fullName evidence="6">Protein Smaug 2</fullName>
    </submittedName>
</protein>
<gene>
    <name evidence="6" type="primary">SAMD4B</name>
    <name evidence="6" type="ORF">g.4927</name>
</gene>
<dbReference type="Pfam" id="PF00536">
    <property type="entry name" value="SAM_1"/>
    <property type="match status" value="1"/>
</dbReference>
<evidence type="ECO:0000256" key="4">
    <source>
        <dbReference type="SAM" id="MobiDB-lite"/>
    </source>
</evidence>
<dbReference type="InterPro" id="IPR050897">
    <property type="entry name" value="SMAUG/VTS1_RNA-bind"/>
</dbReference>
<feature type="region of interest" description="Disordered" evidence="4">
    <location>
        <begin position="264"/>
        <end position="285"/>
    </location>
</feature>
<feature type="compositionally biased region" description="Pro residues" evidence="4">
    <location>
        <begin position="338"/>
        <end position="347"/>
    </location>
</feature>
<dbReference type="GO" id="GO:0003729">
    <property type="term" value="F:mRNA binding"/>
    <property type="evidence" value="ECO:0007669"/>
    <property type="project" value="TreeGrafter"/>
</dbReference>